<name>A0AAN7A3G4_9PEZI</name>
<proteinExistence type="predicted"/>
<dbReference type="InterPro" id="IPR050261">
    <property type="entry name" value="FrsA_esterase"/>
</dbReference>
<gene>
    <name evidence="2" type="ORF">QBC36DRAFT_365033</name>
</gene>
<dbReference type="Pfam" id="PF06500">
    <property type="entry name" value="FrsA-like"/>
    <property type="match status" value="1"/>
</dbReference>
<dbReference type="PANTHER" id="PTHR22946:SF12">
    <property type="entry name" value="CONIDIAL PIGMENT BIOSYNTHESIS PROTEIN AYG1 (AFU_ORTHOLOGUE AFUA_2G17550)"/>
    <property type="match status" value="1"/>
</dbReference>
<dbReference type="EMBL" id="MU866498">
    <property type="protein sequence ID" value="KAK4171834.1"/>
    <property type="molecule type" value="Genomic_DNA"/>
</dbReference>
<dbReference type="Gene3D" id="3.40.50.1820">
    <property type="entry name" value="alpha/beta hydrolase"/>
    <property type="match status" value="1"/>
</dbReference>
<dbReference type="SUPFAM" id="SSF53474">
    <property type="entry name" value="alpha/beta-Hydrolases"/>
    <property type="match status" value="1"/>
</dbReference>
<keyword evidence="1 2" id="KW-0378">Hydrolase</keyword>
<protein>
    <submittedName>
        <fullName evidence="2">Alpha/Beta hydrolase protein</fullName>
    </submittedName>
</protein>
<dbReference type="PANTHER" id="PTHR22946">
    <property type="entry name" value="DIENELACTONE HYDROLASE DOMAIN-CONTAINING PROTEIN-RELATED"/>
    <property type="match status" value="1"/>
</dbReference>
<comment type="caution">
    <text evidence="2">The sequence shown here is derived from an EMBL/GenBank/DDBJ whole genome shotgun (WGS) entry which is preliminary data.</text>
</comment>
<reference evidence="2" key="2">
    <citation type="submission" date="2023-05" db="EMBL/GenBank/DDBJ databases">
        <authorList>
            <consortium name="Lawrence Berkeley National Laboratory"/>
            <person name="Steindorff A."/>
            <person name="Hensen N."/>
            <person name="Bonometti L."/>
            <person name="Westerberg I."/>
            <person name="Brannstrom I.O."/>
            <person name="Guillou S."/>
            <person name="Cros-Aarteil S."/>
            <person name="Calhoun S."/>
            <person name="Haridas S."/>
            <person name="Kuo A."/>
            <person name="Mondo S."/>
            <person name="Pangilinan J."/>
            <person name="Riley R."/>
            <person name="Labutti K."/>
            <person name="Andreopoulos B."/>
            <person name="Lipzen A."/>
            <person name="Chen C."/>
            <person name="Yanf M."/>
            <person name="Daum C."/>
            <person name="Ng V."/>
            <person name="Clum A."/>
            <person name="Ohm R."/>
            <person name="Martin F."/>
            <person name="Silar P."/>
            <person name="Natvig D."/>
            <person name="Lalanne C."/>
            <person name="Gautier V."/>
            <person name="Ament-Velasquez S.L."/>
            <person name="Kruys A."/>
            <person name="Hutchinson M.I."/>
            <person name="Powell A.J."/>
            <person name="Barry K."/>
            <person name="Miller A.N."/>
            <person name="Grigoriev I.V."/>
            <person name="Debuchy R."/>
            <person name="Gladieux P."/>
            <person name="Thoren M.H."/>
            <person name="Johannesson H."/>
        </authorList>
    </citation>
    <scope>NUCLEOTIDE SEQUENCE</scope>
    <source>
        <strain evidence="2">CBS 892.96</strain>
    </source>
</reference>
<reference evidence="2" key="1">
    <citation type="journal article" date="2023" name="Mol. Phylogenet. Evol.">
        <title>Genome-scale phylogeny and comparative genomics of the fungal order Sordariales.</title>
        <authorList>
            <person name="Hensen N."/>
            <person name="Bonometti L."/>
            <person name="Westerberg I."/>
            <person name="Brannstrom I.O."/>
            <person name="Guillou S."/>
            <person name="Cros-Aarteil S."/>
            <person name="Calhoun S."/>
            <person name="Haridas S."/>
            <person name="Kuo A."/>
            <person name="Mondo S."/>
            <person name="Pangilinan J."/>
            <person name="Riley R."/>
            <person name="LaButti K."/>
            <person name="Andreopoulos B."/>
            <person name="Lipzen A."/>
            <person name="Chen C."/>
            <person name="Yan M."/>
            <person name="Daum C."/>
            <person name="Ng V."/>
            <person name="Clum A."/>
            <person name="Steindorff A."/>
            <person name="Ohm R.A."/>
            <person name="Martin F."/>
            <person name="Silar P."/>
            <person name="Natvig D.O."/>
            <person name="Lalanne C."/>
            <person name="Gautier V."/>
            <person name="Ament-Velasquez S.L."/>
            <person name="Kruys A."/>
            <person name="Hutchinson M.I."/>
            <person name="Powell A.J."/>
            <person name="Barry K."/>
            <person name="Miller A.N."/>
            <person name="Grigoriev I.V."/>
            <person name="Debuchy R."/>
            <person name="Gladieux P."/>
            <person name="Hiltunen Thoren M."/>
            <person name="Johannesson H."/>
        </authorList>
    </citation>
    <scope>NUCLEOTIDE SEQUENCE</scope>
    <source>
        <strain evidence="2">CBS 892.96</strain>
    </source>
</reference>
<dbReference type="AlphaFoldDB" id="A0AAN7A3G4"/>
<keyword evidence="3" id="KW-1185">Reference proteome</keyword>
<sequence length="440" mass="49011">MGDLISNSSDASLVNNGGDIETYHISSVLHARAAHHESFQQLWETKWKAPCAMGVYPFMFGTITDFQPVVDAIIAKDLKEPYNWDEYASMFFPQAFKLAFAAHQAEQDGEKEKACEYYLRSSAIYRIARFPAPRSPKQLEAWSLGKQVFYKGASLLQNPILPISIPHPHRLPSEGTTIPASLLLPPSPTPLPLLVIFTGLDGYRTELAVWQPPFAAFSIATLVLEIPGTGDSPACPLDPTSPDRQSSSLFDWISTQPSIDHSKVIIWGFSTGGYYSLRAAHTHPSRLLGAVSLGGGCHRMFDETWLRSVNHLEYPFDLASTLAHKFGYGDDLEKFIKEGKEKFSLIENGVLERECCRTLVVNGDLDEIFPVEDLYLAVRDRGGKERRNKESKVVGGRKHMGEPESFGVILEWIHGLWELEVGIGVFKKGILGGLPFEPKY</sequence>
<dbReference type="Proteomes" id="UP001302321">
    <property type="component" value="Unassembled WGS sequence"/>
</dbReference>
<evidence type="ECO:0000313" key="3">
    <source>
        <dbReference type="Proteomes" id="UP001302321"/>
    </source>
</evidence>
<dbReference type="InterPro" id="IPR029058">
    <property type="entry name" value="AB_hydrolase_fold"/>
</dbReference>
<evidence type="ECO:0000256" key="1">
    <source>
        <dbReference type="ARBA" id="ARBA00022801"/>
    </source>
</evidence>
<accession>A0AAN7A3G4</accession>
<evidence type="ECO:0000313" key="2">
    <source>
        <dbReference type="EMBL" id="KAK4171834.1"/>
    </source>
</evidence>
<organism evidence="2 3">
    <name type="scientific">Triangularia setosa</name>
    <dbReference type="NCBI Taxonomy" id="2587417"/>
    <lineage>
        <taxon>Eukaryota</taxon>
        <taxon>Fungi</taxon>
        <taxon>Dikarya</taxon>
        <taxon>Ascomycota</taxon>
        <taxon>Pezizomycotina</taxon>
        <taxon>Sordariomycetes</taxon>
        <taxon>Sordariomycetidae</taxon>
        <taxon>Sordariales</taxon>
        <taxon>Podosporaceae</taxon>
        <taxon>Triangularia</taxon>
    </lineage>
</organism>
<dbReference type="GO" id="GO:0016787">
    <property type="term" value="F:hydrolase activity"/>
    <property type="evidence" value="ECO:0007669"/>
    <property type="project" value="UniProtKB-KW"/>
</dbReference>
<dbReference type="InterPro" id="IPR010520">
    <property type="entry name" value="FrsA-like"/>
</dbReference>